<evidence type="ECO:0000256" key="7">
    <source>
        <dbReference type="ARBA" id="ARBA00023125"/>
    </source>
</evidence>
<feature type="compositionally biased region" description="Low complexity" evidence="11">
    <location>
        <begin position="703"/>
        <end position="714"/>
    </location>
</feature>
<feature type="compositionally biased region" description="Acidic residues" evidence="11">
    <location>
        <begin position="801"/>
        <end position="816"/>
    </location>
</feature>
<feature type="transmembrane region" description="Helical" evidence="12">
    <location>
        <begin position="151"/>
        <end position="175"/>
    </location>
</feature>
<keyword evidence="10" id="KW-0539">Nucleus</keyword>
<name>A0A150GHM4_GONPE</name>
<keyword evidence="7" id="KW-0238">DNA-binding</keyword>
<protein>
    <recommendedName>
        <fullName evidence="17">Transcription factor IIIC subunit 5 HTH domain-containing protein</fullName>
    </recommendedName>
</protein>
<comment type="caution">
    <text evidence="15">The sequence shown here is derived from an EMBL/GenBank/DDBJ whole genome shotgun (WGS) entry which is preliminary data.</text>
</comment>
<feature type="transmembrane region" description="Helical" evidence="12">
    <location>
        <begin position="217"/>
        <end position="240"/>
    </location>
</feature>
<evidence type="ECO:0000313" key="16">
    <source>
        <dbReference type="Proteomes" id="UP000075714"/>
    </source>
</evidence>
<evidence type="ECO:0000256" key="12">
    <source>
        <dbReference type="SAM" id="Phobius"/>
    </source>
</evidence>
<feature type="region of interest" description="Disordered" evidence="11">
    <location>
        <begin position="565"/>
        <end position="601"/>
    </location>
</feature>
<comment type="subcellular location">
    <subcellularLocation>
        <location evidence="2">Membrane</location>
        <topology evidence="2">Multi-pass membrane protein</topology>
    </subcellularLocation>
    <subcellularLocation>
        <location evidence="1">Nucleus</location>
    </subcellularLocation>
</comment>
<evidence type="ECO:0000256" key="9">
    <source>
        <dbReference type="ARBA" id="ARBA00023163"/>
    </source>
</evidence>
<dbReference type="STRING" id="33097.A0A150GHM4"/>
<evidence type="ECO:0000259" key="13">
    <source>
        <dbReference type="Pfam" id="PF09734"/>
    </source>
</evidence>
<gene>
    <name evidence="15" type="ORF">GPECTOR_22g945</name>
</gene>
<dbReference type="GO" id="GO:0000127">
    <property type="term" value="C:transcription factor TFIIIC complex"/>
    <property type="evidence" value="ECO:0007669"/>
    <property type="project" value="InterPro"/>
</dbReference>
<dbReference type="InterPro" id="IPR042536">
    <property type="entry name" value="TFIIIC_tauA_Sfc1"/>
</dbReference>
<dbReference type="GO" id="GO:0006384">
    <property type="term" value="P:transcription initiation at RNA polymerase III promoter"/>
    <property type="evidence" value="ECO:0007669"/>
    <property type="project" value="InterPro"/>
</dbReference>
<feature type="compositionally biased region" description="Low complexity" evidence="11">
    <location>
        <begin position="853"/>
        <end position="867"/>
    </location>
</feature>
<evidence type="ECO:0000256" key="2">
    <source>
        <dbReference type="ARBA" id="ARBA00004141"/>
    </source>
</evidence>
<keyword evidence="8 12" id="KW-0472">Membrane</keyword>
<evidence type="ECO:0000256" key="11">
    <source>
        <dbReference type="SAM" id="MobiDB-lite"/>
    </source>
</evidence>
<evidence type="ECO:0000256" key="6">
    <source>
        <dbReference type="ARBA" id="ARBA00022989"/>
    </source>
</evidence>
<dbReference type="PANTHER" id="PTHR13230:SF5">
    <property type="entry name" value="GENERAL TRANSCRIPTION FACTOR 3C POLYPEPTIDE 5"/>
    <property type="match status" value="1"/>
</dbReference>
<dbReference type="PANTHER" id="PTHR13230">
    <property type="entry name" value="GENERAL TRANSCRIPTION FACTOR IIIC, POLYPEPTIDE 5"/>
    <property type="match status" value="1"/>
</dbReference>
<feature type="region of interest" description="Disordered" evidence="11">
    <location>
        <begin position="801"/>
        <end position="932"/>
    </location>
</feature>
<dbReference type="EMBL" id="LSYV01000023">
    <property type="protein sequence ID" value="KXZ49351.1"/>
    <property type="molecule type" value="Genomic_DNA"/>
</dbReference>
<evidence type="ECO:0000256" key="3">
    <source>
        <dbReference type="ARBA" id="ARBA00005577"/>
    </source>
</evidence>
<evidence type="ECO:0000259" key="14">
    <source>
        <dbReference type="Pfam" id="PF17682"/>
    </source>
</evidence>
<keyword evidence="16" id="KW-1185">Reference proteome</keyword>
<dbReference type="AlphaFoldDB" id="A0A150GHM4"/>
<dbReference type="InterPro" id="IPR041499">
    <property type="entry name" value="Tfc1/Sfc1_N"/>
</dbReference>
<reference evidence="16" key="1">
    <citation type="journal article" date="2016" name="Nat. Commun.">
        <title>The Gonium pectorale genome demonstrates co-option of cell cycle regulation during the evolution of multicellularity.</title>
        <authorList>
            <person name="Hanschen E.R."/>
            <person name="Marriage T.N."/>
            <person name="Ferris P.J."/>
            <person name="Hamaji T."/>
            <person name="Toyoda A."/>
            <person name="Fujiyama A."/>
            <person name="Neme R."/>
            <person name="Noguchi H."/>
            <person name="Minakuchi Y."/>
            <person name="Suzuki M."/>
            <person name="Kawai-Toyooka H."/>
            <person name="Smith D.R."/>
            <person name="Sparks H."/>
            <person name="Anderson J."/>
            <person name="Bakaric R."/>
            <person name="Luria V."/>
            <person name="Karger A."/>
            <person name="Kirschner M.W."/>
            <person name="Durand P.M."/>
            <person name="Michod R.E."/>
            <person name="Nozaki H."/>
            <person name="Olson B.J."/>
        </authorList>
    </citation>
    <scope>NUCLEOTIDE SEQUENCE [LARGE SCALE GENOMIC DNA]</scope>
    <source>
        <strain evidence="16">NIES-2863</strain>
    </source>
</reference>
<feature type="transmembrane region" description="Helical" evidence="12">
    <location>
        <begin position="187"/>
        <end position="205"/>
    </location>
</feature>
<dbReference type="Pfam" id="PF09734">
    <property type="entry name" value="Tau95"/>
    <property type="match status" value="1"/>
</dbReference>
<dbReference type="InterPro" id="IPR009294">
    <property type="entry name" value="Aph-1"/>
</dbReference>
<dbReference type="InterPro" id="IPR040454">
    <property type="entry name" value="TF_IIIC_Tfc1/Sfc1"/>
</dbReference>
<dbReference type="InterPro" id="IPR019136">
    <property type="entry name" value="TF_IIIC_su-5_HTH"/>
</dbReference>
<organism evidence="15 16">
    <name type="scientific">Gonium pectorale</name>
    <name type="common">Green alga</name>
    <dbReference type="NCBI Taxonomy" id="33097"/>
    <lineage>
        <taxon>Eukaryota</taxon>
        <taxon>Viridiplantae</taxon>
        <taxon>Chlorophyta</taxon>
        <taxon>core chlorophytes</taxon>
        <taxon>Chlorophyceae</taxon>
        <taxon>CS clade</taxon>
        <taxon>Chlamydomonadales</taxon>
        <taxon>Volvocaceae</taxon>
        <taxon>Gonium</taxon>
    </lineage>
</organism>
<accession>A0A150GHM4</accession>
<dbReference type="Gene3D" id="3.30.200.160">
    <property type="entry name" value="TFIIIC, subcomplex tauA, subunit Sfc1, barrel domain"/>
    <property type="match status" value="1"/>
</dbReference>
<feature type="compositionally biased region" description="Low complexity" evidence="11">
    <location>
        <begin position="722"/>
        <end position="733"/>
    </location>
</feature>
<dbReference type="Pfam" id="PF17682">
    <property type="entry name" value="Tau95_N"/>
    <property type="match status" value="1"/>
</dbReference>
<dbReference type="GO" id="GO:0005634">
    <property type="term" value="C:nucleus"/>
    <property type="evidence" value="ECO:0007669"/>
    <property type="project" value="UniProtKB-SubCell"/>
</dbReference>
<feature type="compositionally biased region" description="Low complexity" evidence="11">
    <location>
        <begin position="746"/>
        <end position="764"/>
    </location>
</feature>
<dbReference type="Pfam" id="PF06105">
    <property type="entry name" value="Aph-1"/>
    <property type="match status" value="1"/>
</dbReference>
<keyword evidence="5" id="KW-0914">Notch signaling pathway</keyword>
<keyword evidence="6 12" id="KW-1133">Transmembrane helix</keyword>
<feature type="transmembrane region" description="Helical" evidence="12">
    <location>
        <begin position="6"/>
        <end position="24"/>
    </location>
</feature>
<feature type="domain" description="Transcription factor IIIC subunit Tfc1/Sfc1 triple barrel" evidence="14">
    <location>
        <begin position="228"/>
        <end position="341"/>
    </location>
</feature>
<comment type="similarity">
    <text evidence="3">Belongs to the APH-1 family.</text>
</comment>
<keyword evidence="9" id="KW-0804">Transcription</keyword>
<feature type="compositionally biased region" description="Low complexity" evidence="11">
    <location>
        <begin position="568"/>
        <end position="584"/>
    </location>
</feature>
<evidence type="ECO:0000256" key="10">
    <source>
        <dbReference type="ARBA" id="ARBA00023242"/>
    </source>
</evidence>
<keyword evidence="4 12" id="KW-0812">Transmembrane</keyword>
<dbReference type="GO" id="GO:0007219">
    <property type="term" value="P:Notch signaling pathway"/>
    <property type="evidence" value="ECO:0007669"/>
    <property type="project" value="UniProtKB-KW"/>
</dbReference>
<evidence type="ECO:0000256" key="4">
    <source>
        <dbReference type="ARBA" id="ARBA00022692"/>
    </source>
</evidence>
<feature type="region of interest" description="Disordered" evidence="11">
    <location>
        <begin position="280"/>
        <end position="303"/>
    </location>
</feature>
<feature type="compositionally biased region" description="Gly residues" evidence="11">
    <location>
        <begin position="841"/>
        <end position="852"/>
    </location>
</feature>
<proteinExistence type="inferred from homology"/>
<evidence type="ECO:0008006" key="17">
    <source>
        <dbReference type="Google" id="ProtNLM"/>
    </source>
</evidence>
<dbReference type="GO" id="GO:0016485">
    <property type="term" value="P:protein processing"/>
    <property type="evidence" value="ECO:0007669"/>
    <property type="project" value="InterPro"/>
</dbReference>
<dbReference type="GO" id="GO:0001002">
    <property type="term" value="F:RNA polymerase III type 1 promoter sequence-specific DNA binding"/>
    <property type="evidence" value="ECO:0007669"/>
    <property type="project" value="TreeGrafter"/>
</dbReference>
<dbReference type="Proteomes" id="UP000075714">
    <property type="component" value="Unassembled WGS sequence"/>
</dbReference>
<dbReference type="GO" id="GO:0001003">
    <property type="term" value="F:RNA polymerase III type 2 promoter sequence-specific DNA binding"/>
    <property type="evidence" value="ECO:0007669"/>
    <property type="project" value="TreeGrafter"/>
</dbReference>
<feature type="transmembrane region" description="Helical" evidence="12">
    <location>
        <begin position="31"/>
        <end position="52"/>
    </location>
</feature>
<sequence>MTIDFFGLLFLGLGPGVAFFLVLLARKSFLVLLALFSAFIWLVVLLFISAIFRGFVPIKVLEGPYAGVLAASVVIQEAVRCGIWLLHRKTVQVLEGMARSSGHRFSALDKLYMATAWGYGHAACHAVFFFLSLLSLTTSDGTFYIDACPQMSIFLVGALYVLSFGLILTCLMVIFFDGFQSKTTAHIVAAPVLHMAAAMTTLLNFKGSGCVYAMPFLLAAGVLLTIYTTLGGTDAVAAAVSSKQQHLKLKHRPEDRTSHPIYGERVEGARLLLRIARTRQGAAQDGEPAGNDGGTPSPMDADEAQDGAITVEDAGEGAVTASIVARVPQTFRFPGLADFAFIPHDPLLEHRKRDALPYDQRPDRAEPTKAMQPFLLIPQLFSWLDLPQDYAFRQLPSKQLPRAAGAAEPSWGDAPIISFYADGVPPPAPAAAAAAAPVAGEQAAAAAAAAAALESGDGAGVDGAAAYRALEAEVARLLAQRPVWGLELMRERCAASAAVAAAMPGGGCDAAAVERVLQRLCYRFKTGPWRGLFIRRGFDPRSDVEARKYQAIVYTLPNNWYRKMLRSGPQPAHPAAAPRRAGQPDGAEGADRAQEGAAGALAPSSMDELHNFRALPTTASTTLQLLDLQLPEVQAVLQEAPPADDGARCSEKTGWFTNAVLQQMQNAVQQRFAQLMDRLAHPGAAGGATGAEAAGAGRGAAASAAPRGRAANAGSGAGGGSRARPSNGRAAAAGGSGDVEMADANAGTGAAPPSGTGVAAPPAAGSADDALRALMEQMNLRSLAAGGGAGGVAGLFGDDDDDEFRLLDEQGDEEAEATGTRGSVGGRAGRMARGVGDDGRAAGGAGGLGPARGGAAAAVGRSQGGDVDVSDGDESAMESEYDVVTEEDEEDEGEEDELARAGPSRSSAGGGANARKDDDDLGGLFGTSDEDY</sequence>
<feature type="domain" description="Transcription factor IIIC subunit 5 HTH" evidence="13">
    <location>
        <begin position="376"/>
        <end position="554"/>
    </location>
</feature>
<evidence type="ECO:0000313" key="15">
    <source>
        <dbReference type="EMBL" id="KXZ49351.1"/>
    </source>
</evidence>
<evidence type="ECO:0000256" key="5">
    <source>
        <dbReference type="ARBA" id="ARBA00022976"/>
    </source>
</evidence>
<evidence type="ECO:0000256" key="8">
    <source>
        <dbReference type="ARBA" id="ARBA00023136"/>
    </source>
</evidence>
<dbReference type="GO" id="GO:0016020">
    <property type="term" value="C:membrane"/>
    <property type="evidence" value="ECO:0007669"/>
    <property type="project" value="UniProtKB-SubCell"/>
</dbReference>
<evidence type="ECO:0000256" key="1">
    <source>
        <dbReference type="ARBA" id="ARBA00004123"/>
    </source>
</evidence>
<dbReference type="OrthoDB" id="514683at2759"/>
<feature type="compositionally biased region" description="Acidic residues" evidence="11">
    <location>
        <begin position="868"/>
        <end position="897"/>
    </location>
</feature>
<feature type="region of interest" description="Disordered" evidence="11">
    <location>
        <begin position="703"/>
        <end position="764"/>
    </location>
</feature>
<feature type="transmembrane region" description="Helical" evidence="12">
    <location>
        <begin position="107"/>
        <end position="131"/>
    </location>
</feature>